<evidence type="ECO:0000313" key="3">
    <source>
        <dbReference type="Proteomes" id="UP001152300"/>
    </source>
</evidence>
<evidence type="ECO:0000313" key="2">
    <source>
        <dbReference type="EMBL" id="KAJ8070054.1"/>
    </source>
</evidence>
<protein>
    <recommendedName>
        <fullName evidence="1">2EXR domain-containing protein</fullName>
    </recommendedName>
</protein>
<reference evidence="2" key="1">
    <citation type="submission" date="2022-11" db="EMBL/GenBank/DDBJ databases">
        <title>Genome Resource of Sclerotinia nivalis Strain SnTB1, a Plant Pathogen Isolated from American Ginseng.</title>
        <authorList>
            <person name="Fan S."/>
        </authorList>
    </citation>
    <scope>NUCLEOTIDE SEQUENCE</scope>
    <source>
        <strain evidence="2">SnTB1</strain>
    </source>
</reference>
<sequence>MAKATTTTLSPFPRFMELALELRNQIWSDALPEKIDTALYLYTKGRWHPLYLTSPDPYNEYDHENDIFNLRVEFRHDLLDQVQVHTPLVFVNHEAREIATAWAHKQGFVVKENKGRSVFGRPFNPESDVLYVCLA</sequence>
<name>A0A9X0DNS0_9HELO</name>
<feature type="domain" description="2EXR" evidence="1">
    <location>
        <begin position="12"/>
        <end position="130"/>
    </location>
</feature>
<gene>
    <name evidence="2" type="ORF">OCU04_000453</name>
</gene>
<dbReference type="Pfam" id="PF20150">
    <property type="entry name" value="2EXR"/>
    <property type="match status" value="1"/>
</dbReference>
<dbReference type="Proteomes" id="UP001152300">
    <property type="component" value="Unassembled WGS sequence"/>
</dbReference>
<dbReference type="OrthoDB" id="3546385at2759"/>
<comment type="caution">
    <text evidence="2">The sequence shown here is derived from an EMBL/GenBank/DDBJ whole genome shotgun (WGS) entry which is preliminary data.</text>
</comment>
<accession>A0A9X0DNS0</accession>
<dbReference type="AlphaFoldDB" id="A0A9X0DNS0"/>
<dbReference type="EMBL" id="JAPEIS010000001">
    <property type="protein sequence ID" value="KAJ8070054.1"/>
    <property type="molecule type" value="Genomic_DNA"/>
</dbReference>
<dbReference type="InterPro" id="IPR045518">
    <property type="entry name" value="2EXR"/>
</dbReference>
<evidence type="ECO:0000259" key="1">
    <source>
        <dbReference type="Pfam" id="PF20150"/>
    </source>
</evidence>
<organism evidence="2 3">
    <name type="scientific">Sclerotinia nivalis</name>
    <dbReference type="NCBI Taxonomy" id="352851"/>
    <lineage>
        <taxon>Eukaryota</taxon>
        <taxon>Fungi</taxon>
        <taxon>Dikarya</taxon>
        <taxon>Ascomycota</taxon>
        <taxon>Pezizomycotina</taxon>
        <taxon>Leotiomycetes</taxon>
        <taxon>Helotiales</taxon>
        <taxon>Sclerotiniaceae</taxon>
        <taxon>Sclerotinia</taxon>
    </lineage>
</organism>
<keyword evidence="3" id="KW-1185">Reference proteome</keyword>
<proteinExistence type="predicted"/>